<evidence type="ECO:0000313" key="3">
    <source>
        <dbReference type="Proteomes" id="UP000664096"/>
    </source>
</evidence>
<comment type="caution">
    <text evidence="2">The sequence shown here is derived from an EMBL/GenBank/DDBJ whole genome shotgun (WGS) entry which is preliminary data.</text>
</comment>
<sequence>MKLRPIIVPVILLTAAGGLLAWLLLAEPPQIPEDGKPASAVEASAPATGAVSAEDLRTEEIAGAEHPVPAAPLPQEIRDVSPDGVTSPRVTGNLKRIEPSKRYLELKDPPVEPVPDGPLELTRVQVLDNGHLRSGKLTVTLAYIEPLDPEATCVTRTGETWPCGARARTFLRGLVRQFKITCHKMEETGPQQILATCKRGLVDLSARLIRYGWAAPSTDAPSNFQDLALKAREKKIGQWKTEWLSELPGRDWESSATAALPGLEGLTQEVVEWSLSASEDQPGEPVLSPDAGFPLLSTPQ</sequence>
<dbReference type="EMBL" id="JAEKJZ010000001">
    <property type="protein sequence ID" value="MBN9669325.1"/>
    <property type="molecule type" value="Genomic_DNA"/>
</dbReference>
<dbReference type="Proteomes" id="UP000664096">
    <property type="component" value="Unassembled WGS sequence"/>
</dbReference>
<accession>A0A939ECF8</accession>
<name>A0A939ECF8_9HYPH</name>
<dbReference type="Gene3D" id="2.40.50.90">
    <property type="match status" value="1"/>
</dbReference>
<dbReference type="RefSeq" id="WP_207138895.1">
    <property type="nucleotide sequence ID" value="NZ_JAEKJZ010000001.1"/>
</dbReference>
<organism evidence="2 3">
    <name type="scientific">Roseibium aggregatum</name>
    <dbReference type="NCBI Taxonomy" id="187304"/>
    <lineage>
        <taxon>Bacteria</taxon>
        <taxon>Pseudomonadati</taxon>
        <taxon>Pseudomonadota</taxon>
        <taxon>Alphaproteobacteria</taxon>
        <taxon>Hyphomicrobiales</taxon>
        <taxon>Stappiaceae</taxon>
        <taxon>Roseibium</taxon>
    </lineage>
</organism>
<proteinExistence type="predicted"/>
<dbReference type="SUPFAM" id="SSF50199">
    <property type="entry name" value="Staphylococcal nuclease"/>
    <property type="match status" value="1"/>
</dbReference>
<dbReference type="InterPro" id="IPR035437">
    <property type="entry name" value="SNase_OB-fold_sf"/>
</dbReference>
<reference evidence="2" key="1">
    <citation type="submission" date="2020-12" db="EMBL/GenBank/DDBJ databases">
        <title>Oil enriched cultivation method for isolating marine PHA-producing bacteria.</title>
        <authorList>
            <person name="Zheng W."/>
            <person name="Yu S."/>
            <person name="Huang Y."/>
        </authorList>
    </citation>
    <scope>NUCLEOTIDE SEQUENCE</scope>
    <source>
        <strain evidence="2">SY-2-12</strain>
    </source>
</reference>
<evidence type="ECO:0000313" key="2">
    <source>
        <dbReference type="EMBL" id="MBN9669325.1"/>
    </source>
</evidence>
<gene>
    <name evidence="2" type="ORF">JF539_03175</name>
</gene>
<protein>
    <submittedName>
        <fullName evidence="2">Thermonuclease family protein</fullName>
    </submittedName>
</protein>
<evidence type="ECO:0000256" key="1">
    <source>
        <dbReference type="SAM" id="MobiDB-lite"/>
    </source>
</evidence>
<dbReference type="AlphaFoldDB" id="A0A939ECF8"/>
<feature type="region of interest" description="Disordered" evidence="1">
    <location>
        <begin position="276"/>
        <end position="300"/>
    </location>
</feature>